<dbReference type="PROSITE" id="PS01359">
    <property type="entry name" value="ZF_PHD_1"/>
    <property type="match status" value="1"/>
</dbReference>
<dbReference type="GO" id="GO:0048188">
    <property type="term" value="C:Set1C/COMPASS complex"/>
    <property type="evidence" value="ECO:0007669"/>
    <property type="project" value="InterPro"/>
</dbReference>
<feature type="compositionally biased region" description="Polar residues" evidence="7">
    <location>
        <begin position="1"/>
        <end position="14"/>
    </location>
</feature>
<keyword evidence="3 6" id="KW-0863">Zinc-finger</keyword>
<reference evidence="9 10" key="1">
    <citation type="submission" date="2014-09" db="EMBL/GenBank/DDBJ databases">
        <authorList>
            <person name="Magalhaes I.L.F."/>
            <person name="Oliveira U."/>
            <person name="Santos F.R."/>
            <person name="Vidigal T.H.D.A."/>
            <person name="Brescovit A.D."/>
            <person name="Santos A.J."/>
        </authorList>
    </citation>
    <scope>NUCLEOTIDE SEQUENCE [LARGE SCALE GENOMIC DNA]</scope>
</reference>
<sequence>MRRSTSPASTNVASQPHMGPDLSSSEPAMPNQASASAQPLSEARVVKTEYSEIMSTAAPVRDASPELPRAPSEEPGDPSCTRELKVSGPHETTEAIEQAAQGTGDTFETRPRKKIKSSTFVPWSESAARAAGVDEDTLAELRAASQPFGSISESLRHQVDPKETLTDMAGATLGKPASQEMQFKIHSSAHLSPDEKEREAEREREAREREEGLGDEDEDMKLYCVCKALYDEERMMIACDRCDEWYHTSCMDMDDAKAELVDMFICPVCEPKTTDRTTWKTKCLRQGCTHAALPPLSRYCGQRCGILVAASRISKTKYAKAGAKATAEKLLRTVVKNATKREGLCVWADVDDSRTSIKTSSNQELQRWRSKFHPVLGAFDIVANGDNAGVKDDEHALSLRTPASAEAEALHHLGLNSQILAHRHNAAVKTFGMVEARIRLLELAKQRVSTLPAVEPDEGAVASSTTSTKKSKLKKRETEEGTKGLPRCGYDERLHWDDYTFHAWWTSDKAQSILKGETALDGVLSGPGEKAQGSGASTICGLAKRKCKRHADWATVREADFEVERELVSKDVSQLAAEIERCKTDQEHWVAAAEASRRAQLAVEEAKNLAVAAQIARDNGMRRVTTLGAGVLK</sequence>
<dbReference type="Gene3D" id="3.30.40.10">
    <property type="entry name" value="Zinc/RING finger domain, C3HC4 (zinc finger)"/>
    <property type="match status" value="1"/>
</dbReference>
<keyword evidence="10" id="KW-1185">Reference proteome</keyword>
<evidence type="ECO:0000313" key="9">
    <source>
        <dbReference type="EMBL" id="CEH12203.1"/>
    </source>
</evidence>
<dbReference type="STRING" id="401625.A0A0P1B9I6"/>
<dbReference type="InterPro" id="IPR001965">
    <property type="entry name" value="Znf_PHD"/>
</dbReference>
<feature type="region of interest" description="Disordered" evidence="7">
    <location>
        <begin position="186"/>
        <end position="213"/>
    </location>
</feature>
<dbReference type="InterPro" id="IPR013083">
    <property type="entry name" value="Znf_RING/FYVE/PHD"/>
</dbReference>
<dbReference type="InterPro" id="IPR011011">
    <property type="entry name" value="Znf_FYVE_PHD"/>
</dbReference>
<evidence type="ECO:0000313" key="10">
    <source>
        <dbReference type="Proteomes" id="UP000054845"/>
    </source>
</evidence>
<protein>
    <submittedName>
        <fullName evidence="9">Uncharacterized PHD Zn-finger protein</fullName>
    </submittedName>
</protein>
<dbReference type="InterPro" id="IPR037869">
    <property type="entry name" value="Spp1/CFP1"/>
</dbReference>
<accession>A0A0P1B9I6</accession>
<dbReference type="AlphaFoldDB" id="A0A0P1B9I6"/>
<keyword evidence="4" id="KW-0862">Zinc</keyword>
<evidence type="ECO:0000256" key="7">
    <source>
        <dbReference type="SAM" id="MobiDB-lite"/>
    </source>
</evidence>
<evidence type="ECO:0000256" key="1">
    <source>
        <dbReference type="ARBA" id="ARBA00004123"/>
    </source>
</evidence>
<evidence type="ECO:0000259" key="8">
    <source>
        <dbReference type="PROSITE" id="PS50016"/>
    </source>
</evidence>
<dbReference type="PANTHER" id="PTHR46174">
    <property type="entry name" value="CXXC-TYPE ZINC FINGER PROTEIN 1"/>
    <property type="match status" value="1"/>
</dbReference>
<evidence type="ECO:0000256" key="3">
    <source>
        <dbReference type="ARBA" id="ARBA00022771"/>
    </source>
</evidence>
<comment type="subcellular location">
    <subcellularLocation>
        <location evidence="1">Nucleus</location>
    </subcellularLocation>
</comment>
<keyword evidence="5" id="KW-0539">Nucleus</keyword>
<feature type="region of interest" description="Disordered" evidence="7">
    <location>
        <begin position="55"/>
        <end position="133"/>
    </location>
</feature>
<proteinExistence type="predicted"/>
<feature type="domain" description="PHD-type" evidence="8">
    <location>
        <begin position="221"/>
        <end position="272"/>
    </location>
</feature>
<dbReference type="GO" id="GO:0045893">
    <property type="term" value="P:positive regulation of DNA-templated transcription"/>
    <property type="evidence" value="ECO:0007669"/>
    <property type="project" value="TreeGrafter"/>
</dbReference>
<evidence type="ECO:0000256" key="5">
    <source>
        <dbReference type="ARBA" id="ARBA00023242"/>
    </source>
</evidence>
<dbReference type="SUPFAM" id="SSF57903">
    <property type="entry name" value="FYVE/PHD zinc finger"/>
    <property type="match status" value="1"/>
</dbReference>
<dbReference type="SMART" id="SM00249">
    <property type="entry name" value="PHD"/>
    <property type="match status" value="1"/>
</dbReference>
<dbReference type="EMBL" id="CCYA01000118">
    <property type="protein sequence ID" value="CEH12203.1"/>
    <property type="molecule type" value="Genomic_DNA"/>
</dbReference>
<dbReference type="PANTHER" id="PTHR46174:SF1">
    <property type="entry name" value="CXXC-TYPE ZINC FINGER PROTEIN 1"/>
    <property type="match status" value="1"/>
</dbReference>
<evidence type="ECO:0000256" key="4">
    <source>
        <dbReference type="ARBA" id="ARBA00022833"/>
    </source>
</evidence>
<feature type="compositionally biased region" description="Polar residues" evidence="7">
    <location>
        <begin position="22"/>
        <end position="39"/>
    </location>
</feature>
<organism evidence="9 10">
    <name type="scientific">Ceraceosorus bombacis</name>
    <dbReference type="NCBI Taxonomy" id="401625"/>
    <lineage>
        <taxon>Eukaryota</taxon>
        <taxon>Fungi</taxon>
        <taxon>Dikarya</taxon>
        <taxon>Basidiomycota</taxon>
        <taxon>Ustilaginomycotina</taxon>
        <taxon>Exobasidiomycetes</taxon>
        <taxon>Ceraceosorales</taxon>
        <taxon>Ceraceosoraceae</taxon>
        <taxon>Ceraceosorus</taxon>
    </lineage>
</organism>
<dbReference type="GO" id="GO:0008270">
    <property type="term" value="F:zinc ion binding"/>
    <property type="evidence" value="ECO:0007669"/>
    <property type="project" value="UniProtKB-KW"/>
</dbReference>
<dbReference type="InterPro" id="IPR019786">
    <property type="entry name" value="Zinc_finger_PHD-type_CS"/>
</dbReference>
<dbReference type="PROSITE" id="PS50016">
    <property type="entry name" value="ZF_PHD_2"/>
    <property type="match status" value="1"/>
</dbReference>
<dbReference type="Pfam" id="PF00628">
    <property type="entry name" value="PHD"/>
    <property type="match status" value="1"/>
</dbReference>
<feature type="region of interest" description="Disordered" evidence="7">
    <location>
        <begin position="455"/>
        <end position="484"/>
    </location>
</feature>
<feature type="compositionally biased region" description="Basic and acidic residues" evidence="7">
    <location>
        <begin position="192"/>
        <end position="212"/>
    </location>
</feature>
<evidence type="ECO:0000256" key="6">
    <source>
        <dbReference type="PROSITE-ProRule" id="PRU00146"/>
    </source>
</evidence>
<dbReference type="OrthoDB" id="436852at2759"/>
<dbReference type="Proteomes" id="UP000054845">
    <property type="component" value="Unassembled WGS sequence"/>
</dbReference>
<feature type="region of interest" description="Disordered" evidence="7">
    <location>
        <begin position="1"/>
        <end position="43"/>
    </location>
</feature>
<name>A0A0P1B9I6_9BASI</name>
<keyword evidence="2" id="KW-0479">Metal-binding</keyword>
<evidence type="ECO:0000256" key="2">
    <source>
        <dbReference type="ARBA" id="ARBA00022723"/>
    </source>
</evidence>
<dbReference type="InterPro" id="IPR019787">
    <property type="entry name" value="Znf_PHD-finger"/>
</dbReference>